<dbReference type="Proteomes" id="UP000290975">
    <property type="component" value="Unassembled WGS sequence"/>
</dbReference>
<comment type="caution">
    <text evidence="1">The sequence shown here is derived from an EMBL/GenBank/DDBJ whole genome shotgun (WGS) entry which is preliminary data.</text>
</comment>
<name>A0A401J7P4_SPHXE</name>
<reference evidence="1 2" key="1">
    <citation type="submission" date="2014-12" db="EMBL/GenBank/DDBJ databases">
        <title>Whole genome sequencing of Sphingobium xenophagum OW59.</title>
        <authorList>
            <person name="Ohta Y."/>
            <person name="Nishi S."/>
            <person name="Hatada Y."/>
        </authorList>
    </citation>
    <scope>NUCLEOTIDE SEQUENCE [LARGE SCALE GENOMIC DNA]</scope>
    <source>
        <strain evidence="1 2">OW59</strain>
    </source>
</reference>
<keyword evidence="2" id="KW-1185">Reference proteome</keyword>
<proteinExistence type="predicted"/>
<evidence type="ECO:0000313" key="2">
    <source>
        <dbReference type="Proteomes" id="UP000290975"/>
    </source>
</evidence>
<protein>
    <submittedName>
        <fullName evidence="1">Uncharacterized protein</fullName>
    </submittedName>
</protein>
<accession>A0A401J7P4</accession>
<evidence type="ECO:0000313" key="1">
    <source>
        <dbReference type="EMBL" id="GBH32686.1"/>
    </source>
</evidence>
<organism evidence="1 2">
    <name type="scientific">Sphingobium xenophagum</name>
    <dbReference type="NCBI Taxonomy" id="121428"/>
    <lineage>
        <taxon>Bacteria</taxon>
        <taxon>Pseudomonadati</taxon>
        <taxon>Pseudomonadota</taxon>
        <taxon>Alphaproteobacteria</taxon>
        <taxon>Sphingomonadales</taxon>
        <taxon>Sphingomonadaceae</taxon>
        <taxon>Sphingobium</taxon>
    </lineage>
</organism>
<sequence>MIRLGELMMILELHRQGVSIAAFTDIHDTAEQFNGPTMPPAMRISQKSDSCFAKSRTSASVNPGQLV</sequence>
<dbReference type="EMBL" id="BBQY01000042">
    <property type="protein sequence ID" value="GBH32686.1"/>
    <property type="molecule type" value="Genomic_DNA"/>
</dbReference>
<dbReference type="AlphaFoldDB" id="A0A401J7P4"/>
<gene>
    <name evidence="1" type="ORF">MBESOW_P3917</name>
</gene>